<dbReference type="Pfam" id="PF04755">
    <property type="entry name" value="PAP_fibrillin"/>
    <property type="match status" value="1"/>
</dbReference>
<accession>K9VZG4</accession>
<gene>
    <name evidence="2" type="ORF">Cri9333_2656</name>
</gene>
<dbReference type="KEGG" id="cep:Cri9333_2656"/>
<dbReference type="InterPro" id="IPR006843">
    <property type="entry name" value="PAP/fibrillin_dom"/>
</dbReference>
<sequence length="250" mass="28049">MSTDQDRKAAKKKLKDVLATYGGNTKHEAVITAINQLVNLNPTVAPTRSEALLTGLWLLISAPNFPNGELQPDGKYVYTLGRLAFNMFQPVKLKVAIERVLHPIIPLDNGQHTHDIIVEFITVDENAPQIKGIVRNLAISEPTDDHTLQVKFTGATLTPQNQNQMKAWKAIFGEQSKPDKTNLKEKFMNKILRMMFGIVPPQGMDLKTGEVSFKMQKSPKGNIKFIYLDEELQITKGEKGMILICERVIQ</sequence>
<protein>
    <submittedName>
        <fullName evidence="2">PAP fibrillin family protein</fullName>
    </submittedName>
</protein>
<dbReference type="OrthoDB" id="454050at2"/>
<dbReference type="Proteomes" id="UP000010472">
    <property type="component" value="Chromosome"/>
</dbReference>
<dbReference type="PATRIC" id="fig|1173022.3.peg.2875"/>
<dbReference type="RefSeq" id="WP_015203627.1">
    <property type="nucleotide sequence ID" value="NC_019753.1"/>
</dbReference>
<evidence type="ECO:0000259" key="1">
    <source>
        <dbReference type="Pfam" id="PF04755"/>
    </source>
</evidence>
<name>K9VZG4_9CYAN</name>
<reference evidence="2 3" key="1">
    <citation type="submission" date="2012-06" db="EMBL/GenBank/DDBJ databases">
        <title>Finished chromosome of genome of Crinalium epipsammum PCC 9333.</title>
        <authorList>
            <consortium name="US DOE Joint Genome Institute"/>
            <person name="Gugger M."/>
            <person name="Coursin T."/>
            <person name="Rippka R."/>
            <person name="Tandeau De Marsac N."/>
            <person name="Huntemann M."/>
            <person name="Wei C.-L."/>
            <person name="Han J."/>
            <person name="Detter J.C."/>
            <person name="Han C."/>
            <person name="Tapia R."/>
            <person name="Davenport K."/>
            <person name="Daligault H."/>
            <person name="Erkkila T."/>
            <person name="Gu W."/>
            <person name="Munk A.C.C."/>
            <person name="Teshima H."/>
            <person name="Xu Y."/>
            <person name="Chain P."/>
            <person name="Chen A."/>
            <person name="Krypides N."/>
            <person name="Mavromatis K."/>
            <person name="Markowitz V."/>
            <person name="Szeto E."/>
            <person name="Ivanova N."/>
            <person name="Mikhailova N."/>
            <person name="Ovchinnikova G."/>
            <person name="Pagani I."/>
            <person name="Pati A."/>
            <person name="Goodwin L."/>
            <person name="Peters L."/>
            <person name="Pitluck S."/>
            <person name="Woyke T."/>
            <person name="Kerfeld C."/>
        </authorList>
    </citation>
    <scope>NUCLEOTIDE SEQUENCE [LARGE SCALE GENOMIC DNA]</scope>
    <source>
        <strain evidence="2 3">PCC 9333</strain>
    </source>
</reference>
<dbReference type="STRING" id="1173022.Cri9333_2656"/>
<dbReference type="eggNOG" id="ENOG502ZB7V">
    <property type="taxonomic scope" value="Bacteria"/>
</dbReference>
<feature type="domain" description="Plastid lipid-associated protein/fibrillin conserved" evidence="1">
    <location>
        <begin position="25"/>
        <end position="244"/>
    </location>
</feature>
<organism evidence="2 3">
    <name type="scientific">Crinalium epipsammum PCC 9333</name>
    <dbReference type="NCBI Taxonomy" id="1173022"/>
    <lineage>
        <taxon>Bacteria</taxon>
        <taxon>Bacillati</taxon>
        <taxon>Cyanobacteriota</taxon>
        <taxon>Cyanophyceae</taxon>
        <taxon>Gomontiellales</taxon>
        <taxon>Gomontiellaceae</taxon>
        <taxon>Crinalium</taxon>
    </lineage>
</organism>
<proteinExistence type="predicted"/>
<evidence type="ECO:0000313" key="2">
    <source>
        <dbReference type="EMBL" id="AFZ13513.1"/>
    </source>
</evidence>
<dbReference type="HOGENOM" id="CLU_919315_0_0_3"/>
<dbReference type="AlphaFoldDB" id="K9VZG4"/>
<evidence type="ECO:0000313" key="3">
    <source>
        <dbReference type="Proteomes" id="UP000010472"/>
    </source>
</evidence>
<keyword evidence="3" id="KW-1185">Reference proteome</keyword>
<dbReference type="EMBL" id="CP003620">
    <property type="protein sequence ID" value="AFZ13513.1"/>
    <property type="molecule type" value="Genomic_DNA"/>
</dbReference>